<gene>
    <name evidence="1" type="ORF">VPNG_06757</name>
</gene>
<protein>
    <recommendedName>
        <fullName evidence="3">F-box domain-containing protein</fullName>
    </recommendedName>
</protein>
<sequence>MDGSVNHSENTSFEAPLITRLPKELMIEIAEIVADQSSSDVELQPLTVTAQQDLLNLCQTSHHFNGAATKVLYHAVYLPTGRSVGCFLFTLLQSPELAQLVKGVFGPSLSGPSPKLSYAFWNFDDTTNNAVLSRNRFWEEPLPDQYFSPIPERISAEMIMTIVQRLPQLKALALPQCQLIGGPYTRSMRLQNLTKLTISVVDQPEVTFERCPTNYSRRLVAWLNPRCIGARFTSLEVLEIITPTGRWAAKLVPGPVVDGHPQRFAESLTTTRTDPHGPAEFDLVSLGQAIFHPDYFRALVFASPGRHCENACWYAADRKWHLGHALETAGRNLRALSLEWEWEHDGFYFNMEMRLTKLMSLRHLTSLTISLQALFGESIEFNRAVGKMVRNPVAELAGIFPQSLMVLRINEYTFGNIGRQETKDHNCAVYYFVKMVRDHWLKVRDGRELWFKRDAELDAHHLVTLDPMRVSLRIMMGYFLWHSEDIGGDFEPVPRWVA</sequence>
<accession>A0A423WTK6</accession>
<keyword evidence="2" id="KW-1185">Reference proteome</keyword>
<reference evidence="1 2" key="1">
    <citation type="submission" date="2015-09" db="EMBL/GenBank/DDBJ databases">
        <title>Host preference determinants of Valsa canker pathogens revealed by comparative genomics.</title>
        <authorList>
            <person name="Yin Z."/>
            <person name="Huang L."/>
        </authorList>
    </citation>
    <scope>NUCLEOTIDE SEQUENCE [LARGE SCALE GENOMIC DNA]</scope>
    <source>
        <strain evidence="1 2">SXYLt</strain>
    </source>
</reference>
<dbReference type="InParanoid" id="A0A423WTK6"/>
<proteinExistence type="predicted"/>
<organism evidence="1 2">
    <name type="scientific">Cytospora leucostoma</name>
    <dbReference type="NCBI Taxonomy" id="1230097"/>
    <lineage>
        <taxon>Eukaryota</taxon>
        <taxon>Fungi</taxon>
        <taxon>Dikarya</taxon>
        <taxon>Ascomycota</taxon>
        <taxon>Pezizomycotina</taxon>
        <taxon>Sordariomycetes</taxon>
        <taxon>Sordariomycetidae</taxon>
        <taxon>Diaporthales</taxon>
        <taxon>Cytosporaceae</taxon>
        <taxon>Cytospora</taxon>
    </lineage>
</organism>
<comment type="caution">
    <text evidence="1">The sequence shown here is derived from an EMBL/GenBank/DDBJ whole genome shotgun (WGS) entry which is preliminary data.</text>
</comment>
<dbReference type="OrthoDB" id="5241589at2759"/>
<name>A0A423WTK6_9PEZI</name>
<evidence type="ECO:0008006" key="3">
    <source>
        <dbReference type="Google" id="ProtNLM"/>
    </source>
</evidence>
<evidence type="ECO:0000313" key="1">
    <source>
        <dbReference type="EMBL" id="ROW06683.1"/>
    </source>
</evidence>
<dbReference type="EMBL" id="LKEB01000041">
    <property type="protein sequence ID" value="ROW06683.1"/>
    <property type="molecule type" value="Genomic_DNA"/>
</dbReference>
<dbReference type="AlphaFoldDB" id="A0A423WTK6"/>
<dbReference type="Proteomes" id="UP000285146">
    <property type="component" value="Unassembled WGS sequence"/>
</dbReference>
<evidence type="ECO:0000313" key="2">
    <source>
        <dbReference type="Proteomes" id="UP000285146"/>
    </source>
</evidence>